<gene>
    <name evidence="1" type="ORF">UR68_C0028G0005</name>
</gene>
<dbReference type="AlphaFoldDB" id="A0A0G0BQN2"/>
<evidence type="ECO:0000313" key="1">
    <source>
        <dbReference type="EMBL" id="KKP71688.1"/>
    </source>
</evidence>
<comment type="caution">
    <text evidence="1">The sequence shown here is derived from an EMBL/GenBank/DDBJ whole genome shotgun (WGS) entry which is preliminary data.</text>
</comment>
<dbReference type="STRING" id="1618478.UR68_C0028G0005"/>
<evidence type="ECO:0000313" key="2">
    <source>
        <dbReference type="Proteomes" id="UP000034457"/>
    </source>
</evidence>
<organism evidence="1 2">
    <name type="scientific">Candidatus Roizmanbacteria bacterium GW2011_GWA2_35_19</name>
    <dbReference type="NCBI Taxonomy" id="1618478"/>
    <lineage>
        <taxon>Bacteria</taxon>
        <taxon>Candidatus Roizmaniibacteriota</taxon>
    </lineage>
</organism>
<accession>A0A0G0BQN2</accession>
<name>A0A0G0BQN2_9BACT</name>
<dbReference type="Proteomes" id="UP000034457">
    <property type="component" value="Unassembled WGS sequence"/>
</dbReference>
<sequence length="170" mass="18882">MKFFLIGLLIISAFIGGYFFSQKYNFKIENKNTSVTTPTVAPTQPVNLVGDDSDEHGCKGSAGYSWCEAKQKCLRAWEEPCLSNEEEIKQVIIDKHGWEEDEVNITFSKTTDEFARGGIKEVNAVSGGMFLARKNSGKWEIVFEGNGAPDCNLLKTTYLFPTGFLTGICD</sequence>
<reference evidence="1 2" key="1">
    <citation type="journal article" date="2015" name="Nature">
        <title>rRNA introns, odd ribosomes, and small enigmatic genomes across a large radiation of phyla.</title>
        <authorList>
            <person name="Brown C.T."/>
            <person name="Hug L.A."/>
            <person name="Thomas B.C."/>
            <person name="Sharon I."/>
            <person name="Castelle C.J."/>
            <person name="Singh A."/>
            <person name="Wilkins M.J."/>
            <person name="Williams K.H."/>
            <person name="Banfield J.F."/>
        </authorList>
    </citation>
    <scope>NUCLEOTIDE SEQUENCE [LARGE SCALE GENOMIC DNA]</scope>
</reference>
<protein>
    <submittedName>
        <fullName evidence="1">Uncharacterized protein</fullName>
    </submittedName>
</protein>
<proteinExistence type="predicted"/>
<dbReference type="EMBL" id="LBQC01000028">
    <property type="protein sequence ID" value="KKP71688.1"/>
    <property type="molecule type" value="Genomic_DNA"/>
</dbReference>